<keyword evidence="3" id="KW-1185">Reference proteome</keyword>
<organism evidence="2 3">
    <name type="scientific">Aspergillus novoparasiticus</name>
    <dbReference type="NCBI Taxonomy" id="986946"/>
    <lineage>
        <taxon>Eukaryota</taxon>
        <taxon>Fungi</taxon>
        <taxon>Dikarya</taxon>
        <taxon>Ascomycota</taxon>
        <taxon>Pezizomycotina</taxon>
        <taxon>Eurotiomycetes</taxon>
        <taxon>Eurotiomycetidae</taxon>
        <taxon>Eurotiales</taxon>
        <taxon>Aspergillaceae</taxon>
        <taxon>Aspergillus</taxon>
        <taxon>Aspergillus subgen. Circumdati</taxon>
    </lineage>
</organism>
<evidence type="ECO:0000313" key="3">
    <source>
        <dbReference type="Proteomes" id="UP000326799"/>
    </source>
</evidence>
<feature type="non-terminal residue" evidence="2">
    <location>
        <position position="96"/>
    </location>
</feature>
<keyword evidence="1" id="KW-1133">Transmembrane helix</keyword>
<evidence type="ECO:0000256" key="1">
    <source>
        <dbReference type="SAM" id="Phobius"/>
    </source>
</evidence>
<sequence length="96" mass="11115">MHGIYYVLFILQFLFFSSFFIFFFPSQSFQHSFQSLLPLGTNISNPIQAAHGQSPEGEYVNIYAVPKRSWVGNMMKTATYYSVLVQSLSVAVRYRR</sequence>
<keyword evidence="1" id="KW-0812">Transmembrane</keyword>
<reference evidence="2 3" key="1">
    <citation type="submission" date="2019-04" db="EMBL/GenBank/DDBJ databases">
        <title>Fungal friends and foes A comparative genomics study of 23 Aspergillus species from section Flavi.</title>
        <authorList>
            <consortium name="DOE Joint Genome Institute"/>
            <person name="Kjaerbolling I."/>
            <person name="Vesth T.C."/>
            <person name="Frisvad J.C."/>
            <person name="Nybo J.L."/>
            <person name="Theobald S."/>
            <person name="Kildgaard S."/>
            <person name="Petersen T.I."/>
            <person name="Kuo A."/>
            <person name="Sato A."/>
            <person name="Lyhne E.K."/>
            <person name="Kogle M.E."/>
            <person name="Wiebenga A."/>
            <person name="Kun R.S."/>
            <person name="Lubbers R.J."/>
            <person name="Makela M.R."/>
            <person name="Barry K."/>
            <person name="Chovatia M."/>
            <person name="Clum A."/>
            <person name="Daum C."/>
            <person name="Haridas S."/>
            <person name="He G."/>
            <person name="LaButti K."/>
            <person name="Lipzen A."/>
            <person name="Mondo S."/>
            <person name="Pangilinan J."/>
            <person name="Riley R."/>
            <person name="Salamov A."/>
            <person name="Simmons B.A."/>
            <person name="Magnuson J.K."/>
            <person name="Henrissat B."/>
            <person name="Mortensen U.H."/>
            <person name="Larsen T.O."/>
            <person name="De vries R.P."/>
            <person name="Grigoriev I.V."/>
            <person name="Machida M."/>
            <person name="Baker S.E."/>
            <person name="Andersen M.R."/>
        </authorList>
    </citation>
    <scope>NUCLEOTIDE SEQUENCE [LARGE SCALE GENOMIC DNA]</scope>
    <source>
        <strain evidence="2 3">CBS 126849</strain>
    </source>
</reference>
<dbReference type="Proteomes" id="UP000326799">
    <property type="component" value="Unassembled WGS sequence"/>
</dbReference>
<evidence type="ECO:0000313" key="2">
    <source>
        <dbReference type="EMBL" id="KAB8222675.1"/>
    </source>
</evidence>
<protein>
    <submittedName>
        <fullName evidence="2">Uncharacterized protein</fullName>
    </submittedName>
</protein>
<name>A0A5N6F0F9_9EURO</name>
<dbReference type="AlphaFoldDB" id="A0A5N6F0F9"/>
<feature type="transmembrane region" description="Helical" evidence="1">
    <location>
        <begin position="6"/>
        <end position="24"/>
    </location>
</feature>
<dbReference type="EMBL" id="ML733411">
    <property type="protein sequence ID" value="KAB8222675.1"/>
    <property type="molecule type" value="Genomic_DNA"/>
</dbReference>
<keyword evidence="1" id="KW-0472">Membrane</keyword>
<proteinExistence type="predicted"/>
<accession>A0A5N6F0F9</accession>
<gene>
    <name evidence="2" type="ORF">BDV33DRAFT_168584</name>
</gene>